<feature type="region of interest" description="Disordered" evidence="2">
    <location>
        <begin position="775"/>
        <end position="821"/>
    </location>
</feature>
<evidence type="ECO:0000313" key="5">
    <source>
        <dbReference type="Proteomes" id="UP001081283"/>
    </source>
</evidence>
<evidence type="ECO:0000256" key="2">
    <source>
        <dbReference type="SAM" id="MobiDB-lite"/>
    </source>
</evidence>
<gene>
    <name evidence="4" type="ORF">OEG82_00245</name>
</gene>
<keyword evidence="1" id="KW-0175">Coiled coil</keyword>
<keyword evidence="5" id="KW-1185">Reference proteome</keyword>
<keyword evidence="3" id="KW-0812">Transmembrane</keyword>
<dbReference type="InterPro" id="IPR012683">
    <property type="entry name" value="CHP02302_TM"/>
</dbReference>
<dbReference type="Proteomes" id="UP001081283">
    <property type="component" value="Unassembled WGS sequence"/>
</dbReference>
<feature type="transmembrane region" description="Helical" evidence="3">
    <location>
        <begin position="35"/>
        <end position="56"/>
    </location>
</feature>
<feature type="coiled-coil region" evidence="1">
    <location>
        <begin position="503"/>
        <end position="557"/>
    </location>
</feature>
<name>A0ABT3Y9C0_9HYPH</name>
<feature type="region of interest" description="Disordered" evidence="2">
    <location>
        <begin position="647"/>
        <end position="689"/>
    </location>
</feature>
<comment type="caution">
    <text evidence="4">The sequence shown here is derived from an EMBL/GenBank/DDBJ whole genome shotgun (WGS) entry which is preliminary data.</text>
</comment>
<sequence>MADRPGSKHTAPTQSPDDARRAVAFGRLRMRLNLWLGRLITLSAPLLAVVALYLSFSWFGVFRIVPDWLRLALLGLFCLAFLASLWPLTRFRSPDRGEIDTRLETENRIANQAIASQDDTVAATDPLARALWDEHRRRMAQTIGTLETGLPRSSLPARDPWGIRVAVALTLFVAFGYSFSGNAGRPGDALVSHATSTLPDVRIDAWITPPSYVNQAPVFLTGLDRDAGLPVDAFDGSEVTIQIGGGDADAVVTWGADEASQSPVERSEAGATGRPAAAGAATWTFRPDSDGRLEISAGRSAAGFSIHLIPDAPPVAAFVETPRRAVNGALELDYTLSDDHGIARAEAEIIPAGDAAPDARPLFDPPKYRLSLPRRSSEDNRAVSSHDLTEHPLAGQNVKITLVAIDGAGQEGRSETLETVLPGRRFSEPLAAAVVEQRGVLALDANNLRRVYDLHDALTIAPEETIPDLTHYLLLQSVRGRLENARSDEDLRAAIDYMWGVALQLEDGNLSLAERRLRDAQNALAEALENGATDEEIAQLMDELREAMQEYLRELARQNPANQNGETQQAMPENMLRQRDLDNMLDQIENLARSGARDQAQQMLQELQRMMNNLQAGRQQRQQQQGGPMRQQMDKLGELMRKQQQLMDETMRADRERQSQPGEGRDRQQQQGQQQPGDGQDQGQEGQGAQSLEEMLGALGRSQQELRDALGQLQSDLEGMGIQPSEGFGEAGEAMGDAAGNLEGGETGQALSDQGRALQALRQGAEDMMNQMMQAMGDQQGEAEGEGPARNGNRAADDRDPLGRPRSTTGPDFGSRVKVPDEIDIQRAREILDAIRERLGDQLSPELEKRYLERLLDLK</sequence>
<feature type="transmembrane region" description="Helical" evidence="3">
    <location>
        <begin position="161"/>
        <end position="179"/>
    </location>
</feature>
<reference evidence="4" key="1">
    <citation type="submission" date="2022-10" db="EMBL/GenBank/DDBJ databases">
        <title>Hoeflea sp. J2-29, isolated from marine algae.</title>
        <authorList>
            <person name="Kristyanto S."/>
            <person name="Kim J.M."/>
            <person name="Jeon C.O."/>
        </authorList>
    </citation>
    <scope>NUCLEOTIDE SEQUENCE</scope>
    <source>
        <strain evidence="4">J2-29</strain>
    </source>
</reference>
<organism evidence="4 5">
    <name type="scientific">Hoeflea ulvae</name>
    <dbReference type="NCBI Taxonomy" id="2983764"/>
    <lineage>
        <taxon>Bacteria</taxon>
        <taxon>Pseudomonadati</taxon>
        <taxon>Pseudomonadota</taxon>
        <taxon>Alphaproteobacteria</taxon>
        <taxon>Hyphomicrobiales</taxon>
        <taxon>Rhizobiaceae</taxon>
        <taxon>Hoeflea</taxon>
    </lineage>
</organism>
<feature type="region of interest" description="Disordered" evidence="2">
    <location>
        <begin position="355"/>
        <end position="386"/>
    </location>
</feature>
<evidence type="ECO:0000256" key="3">
    <source>
        <dbReference type="SAM" id="Phobius"/>
    </source>
</evidence>
<dbReference type="EMBL" id="JAOVZQ010000001">
    <property type="protein sequence ID" value="MCY0092481.1"/>
    <property type="molecule type" value="Genomic_DNA"/>
</dbReference>
<dbReference type="Pfam" id="PF13779">
    <property type="entry name" value="DUF4175"/>
    <property type="match status" value="1"/>
</dbReference>
<feature type="transmembrane region" description="Helical" evidence="3">
    <location>
        <begin position="68"/>
        <end position="88"/>
    </location>
</feature>
<keyword evidence="3" id="KW-1133">Transmembrane helix</keyword>
<keyword evidence="3" id="KW-0472">Membrane</keyword>
<feature type="compositionally biased region" description="Basic and acidic residues" evidence="2">
    <location>
        <begin position="649"/>
        <end position="668"/>
    </location>
</feature>
<feature type="region of interest" description="Disordered" evidence="2">
    <location>
        <begin position="719"/>
        <end position="759"/>
    </location>
</feature>
<evidence type="ECO:0000256" key="1">
    <source>
        <dbReference type="SAM" id="Coils"/>
    </source>
</evidence>
<proteinExistence type="predicted"/>
<feature type="compositionally biased region" description="Low complexity" evidence="2">
    <location>
        <begin position="726"/>
        <end position="740"/>
    </location>
</feature>
<feature type="compositionally biased region" description="Low complexity" evidence="2">
    <location>
        <begin position="669"/>
        <end position="688"/>
    </location>
</feature>
<evidence type="ECO:0000313" key="4">
    <source>
        <dbReference type="EMBL" id="MCY0092481.1"/>
    </source>
</evidence>
<dbReference type="NCBIfam" id="TIGR02302">
    <property type="entry name" value="aProt_lowcomp"/>
    <property type="match status" value="1"/>
</dbReference>
<protein>
    <submittedName>
        <fullName evidence="4">TIGR02302 family protein</fullName>
    </submittedName>
</protein>
<dbReference type="RefSeq" id="WP_267610469.1">
    <property type="nucleotide sequence ID" value="NZ_JAOVZQ010000001.1"/>
</dbReference>
<accession>A0ABT3Y9C0</accession>